<feature type="chain" id="PRO_5014520476" evidence="4">
    <location>
        <begin position="21"/>
        <end position="319"/>
    </location>
</feature>
<proteinExistence type="predicted"/>
<dbReference type="AlphaFoldDB" id="A0A0Q3KMD4"/>
<reference evidence="6 8" key="1">
    <citation type="submission" date="2015-10" db="EMBL/GenBank/DDBJ databases">
        <title>Draft genome of Bosea thiooxidans.</title>
        <authorList>
            <person name="Wang X."/>
        </authorList>
    </citation>
    <scope>NUCLEOTIDE SEQUENCE [LARGE SCALE GENOMIC DNA]</scope>
    <source>
        <strain evidence="6 8">CGMCC 9174</strain>
    </source>
</reference>
<feature type="signal peptide" evidence="4">
    <location>
        <begin position="1"/>
        <end position="20"/>
    </location>
</feature>
<dbReference type="OrthoDB" id="9809385at2"/>
<evidence type="ECO:0000313" key="8">
    <source>
        <dbReference type="Proteomes" id="UP000051562"/>
    </source>
</evidence>
<protein>
    <submittedName>
        <fullName evidence="6">Hemolysin secretion protein D</fullName>
    </submittedName>
    <submittedName>
        <fullName evidence="7">HlyD family secretion protein</fullName>
    </submittedName>
</protein>
<evidence type="ECO:0000259" key="5">
    <source>
        <dbReference type="Pfam" id="PF25881"/>
    </source>
</evidence>
<dbReference type="RefSeq" id="WP_055727980.1">
    <property type="nucleotide sequence ID" value="NZ_FUYX01000001.1"/>
</dbReference>
<name>A0A0Q3KMD4_9HYPH</name>
<keyword evidence="2 3" id="KW-0175">Coiled coil</keyword>
<dbReference type="PANTHER" id="PTHR32347">
    <property type="entry name" value="EFFLUX SYSTEM COMPONENT YKNX-RELATED"/>
    <property type="match status" value="1"/>
</dbReference>
<keyword evidence="8" id="KW-1185">Reference proteome</keyword>
<evidence type="ECO:0000313" key="9">
    <source>
        <dbReference type="Proteomes" id="UP000190130"/>
    </source>
</evidence>
<dbReference type="SUPFAM" id="SSF111369">
    <property type="entry name" value="HlyD-like secretion proteins"/>
    <property type="match status" value="1"/>
</dbReference>
<organism evidence="6 8">
    <name type="scientific">Bosea thiooxidans</name>
    <dbReference type="NCBI Taxonomy" id="53254"/>
    <lineage>
        <taxon>Bacteria</taxon>
        <taxon>Pseudomonadati</taxon>
        <taxon>Pseudomonadota</taxon>
        <taxon>Alphaproteobacteria</taxon>
        <taxon>Hyphomicrobiales</taxon>
        <taxon>Boseaceae</taxon>
        <taxon>Bosea</taxon>
    </lineage>
</organism>
<dbReference type="InterPro" id="IPR050465">
    <property type="entry name" value="UPF0194_transport"/>
</dbReference>
<evidence type="ECO:0000256" key="3">
    <source>
        <dbReference type="SAM" id="Coils"/>
    </source>
</evidence>
<evidence type="ECO:0000313" key="7">
    <source>
        <dbReference type="EMBL" id="SKB31903.1"/>
    </source>
</evidence>
<evidence type="ECO:0000256" key="2">
    <source>
        <dbReference type="ARBA" id="ARBA00023054"/>
    </source>
</evidence>
<gene>
    <name evidence="6" type="ORF">ARD30_12840</name>
    <name evidence="7" type="ORF">SAMN05660750_00021</name>
</gene>
<keyword evidence="4" id="KW-0732">Signal</keyword>
<reference evidence="7 9" key="2">
    <citation type="submission" date="2017-02" db="EMBL/GenBank/DDBJ databases">
        <authorList>
            <person name="Peterson S.W."/>
        </authorList>
    </citation>
    <scope>NUCLEOTIDE SEQUENCE [LARGE SCALE GENOMIC DNA]</scope>
    <source>
        <strain evidence="7 9">DSM 9653</strain>
    </source>
</reference>
<dbReference type="GO" id="GO:0030313">
    <property type="term" value="C:cell envelope"/>
    <property type="evidence" value="ECO:0007669"/>
    <property type="project" value="UniProtKB-SubCell"/>
</dbReference>
<evidence type="ECO:0000313" key="6">
    <source>
        <dbReference type="EMBL" id="KQK30819.1"/>
    </source>
</evidence>
<dbReference type="Proteomes" id="UP000051562">
    <property type="component" value="Unassembled WGS sequence"/>
</dbReference>
<dbReference type="STRING" id="53254.SAMN05660750_00021"/>
<comment type="subcellular location">
    <subcellularLocation>
        <location evidence="1">Cell envelope</location>
    </subcellularLocation>
</comment>
<dbReference type="PANTHER" id="PTHR32347:SF23">
    <property type="entry name" value="BLL5650 PROTEIN"/>
    <property type="match status" value="1"/>
</dbReference>
<feature type="coiled-coil region" evidence="3">
    <location>
        <begin position="65"/>
        <end position="94"/>
    </location>
</feature>
<dbReference type="Gene3D" id="2.40.50.100">
    <property type="match status" value="1"/>
</dbReference>
<feature type="domain" description="YbhG-like alpha-helical hairpin" evidence="5">
    <location>
        <begin position="67"/>
        <end position="192"/>
    </location>
</feature>
<dbReference type="Gene3D" id="1.10.287.470">
    <property type="entry name" value="Helix hairpin bin"/>
    <property type="match status" value="2"/>
</dbReference>
<evidence type="ECO:0000256" key="1">
    <source>
        <dbReference type="ARBA" id="ARBA00004196"/>
    </source>
</evidence>
<dbReference type="Pfam" id="PF25881">
    <property type="entry name" value="HH_YBHG"/>
    <property type="match status" value="1"/>
</dbReference>
<dbReference type="Proteomes" id="UP000190130">
    <property type="component" value="Unassembled WGS sequence"/>
</dbReference>
<accession>A0A0Q3KMD4</accession>
<dbReference type="InterPro" id="IPR059052">
    <property type="entry name" value="HH_YbhG-like"/>
</dbReference>
<dbReference type="EMBL" id="FUYX01000001">
    <property type="protein sequence ID" value="SKB31903.1"/>
    <property type="molecule type" value="Genomic_DNA"/>
</dbReference>
<dbReference type="EMBL" id="LMAR01000033">
    <property type="protein sequence ID" value="KQK30819.1"/>
    <property type="molecule type" value="Genomic_DNA"/>
</dbReference>
<evidence type="ECO:0000256" key="4">
    <source>
        <dbReference type="SAM" id="SignalP"/>
    </source>
</evidence>
<sequence>MILGFLCSFGLIAASFSACGADALRIAGYVEGEYVRLGPIDTARIEHIEVRRDDRVEAGKVVAVLEKADAENAVAESEARLVQAQAQLDNLRIGKRPEEIAVIEASLASGRAQERESERALERRQDLFRRGVSSQADLDQALTARDVASARVREFVANLAVARLAARPEEIKASENAVEQAKAALAQARWRLSQRELVVPSDGRISDVLRRVGELAGPSAPVLLMLPDGAAKLMLYVPEVWISSVKPGMQLQVRCDGCAPGLSATVTYVSPQPEFTPPVIYSAQTRQKLVYLVEARPDGGALSPLQPGQIVDAMLRRPR</sequence>